<dbReference type="GO" id="GO:0009103">
    <property type="term" value="P:lipopolysaccharide biosynthetic process"/>
    <property type="evidence" value="ECO:0007669"/>
    <property type="project" value="UniProtKB-ARBA"/>
</dbReference>
<feature type="transmembrane region" description="Helical" evidence="8">
    <location>
        <begin position="118"/>
        <end position="137"/>
    </location>
</feature>
<feature type="transmembrane region" description="Helical" evidence="8">
    <location>
        <begin position="180"/>
        <end position="196"/>
    </location>
</feature>
<evidence type="ECO:0000256" key="8">
    <source>
        <dbReference type="SAM" id="Phobius"/>
    </source>
</evidence>
<keyword evidence="7 8" id="KW-0472">Membrane</keyword>
<evidence type="ECO:0000256" key="5">
    <source>
        <dbReference type="ARBA" id="ARBA00022692"/>
    </source>
</evidence>
<feature type="transmembrane region" description="Helical" evidence="8">
    <location>
        <begin position="303"/>
        <end position="325"/>
    </location>
</feature>
<keyword evidence="3" id="KW-0328">Glycosyltransferase</keyword>
<dbReference type="Proteomes" id="UP000034816">
    <property type="component" value="Unassembled WGS sequence"/>
</dbReference>
<feature type="transmembrane region" description="Helical" evidence="8">
    <location>
        <begin position="337"/>
        <end position="355"/>
    </location>
</feature>
<dbReference type="EMBL" id="LBQH01000039">
    <property type="protein sequence ID" value="KKP74508.1"/>
    <property type="molecule type" value="Genomic_DNA"/>
</dbReference>
<comment type="subcellular location">
    <subcellularLocation>
        <location evidence="1">Cell membrane</location>
        <topology evidence="1">Multi-pass membrane protein</topology>
    </subcellularLocation>
</comment>
<gene>
    <name evidence="9" type="ORF">UR73_C0039G0001</name>
</gene>
<evidence type="ECO:0000256" key="1">
    <source>
        <dbReference type="ARBA" id="ARBA00004651"/>
    </source>
</evidence>
<feature type="transmembrane region" description="Helical" evidence="8">
    <location>
        <begin position="435"/>
        <end position="456"/>
    </location>
</feature>
<keyword evidence="4" id="KW-0808">Transferase</keyword>
<evidence type="ECO:0008006" key="11">
    <source>
        <dbReference type="Google" id="ProtNLM"/>
    </source>
</evidence>
<dbReference type="InterPro" id="IPR050297">
    <property type="entry name" value="LipidA_mod_glycosyltrf_83"/>
</dbReference>
<evidence type="ECO:0000313" key="9">
    <source>
        <dbReference type="EMBL" id="KKP74508.1"/>
    </source>
</evidence>
<evidence type="ECO:0000256" key="2">
    <source>
        <dbReference type="ARBA" id="ARBA00022475"/>
    </source>
</evidence>
<organism evidence="9 10">
    <name type="scientific">candidate division WS6 bacterium GW2011_GWF1_35_23</name>
    <dbReference type="NCBI Taxonomy" id="1619097"/>
    <lineage>
        <taxon>Bacteria</taxon>
        <taxon>Candidatus Dojkabacteria</taxon>
    </lineage>
</organism>
<evidence type="ECO:0000256" key="7">
    <source>
        <dbReference type="ARBA" id="ARBA00023136"/>
    </source>
</evidence>
<dbReference type="PANTHER" id="PTHR33908:SF11">
    <property type="entry name" value="MEMBRANE PROTEIN"/>
    <property type="match status" value="1"/>
</dbReference>
<dbReference type="GO" id="GO:0016763">
    <property type="term" value="F:pentosyltransferase activity"/>
    <property type="evidence" value="ECO:0007669"/>
    <property type="project" value="TreeGrafter"/>
</dbReference>
<dbReference type="AlphaFoldDB" id="A0A0G0BZ59"/>
<accession>A0A0G0BZ59</accession>
<feature type="transmembrane region" description="Helical" evidence="8">
    <location>
        <begin position="410"/>
        <end position="428"/>
    </location>
</feature>
<comment type="caution">
    <text evidence="9">The sequence shown here is derived from an EMBL/GenBank/DDBJ whole genome shotgun (WGS) entry which is preliminary data.</text>
</comment>
<feature type="transmembrane region" description="Helical" evidence="8">
    <location>
        <begin position="142"/>
        <end position="160"/>
    </location>
</feature>
<reference evidence="9 10" key="1">
    <citation type="journal article" date="2015" name="Nature">
        <title>rRNA introns, odd ribosomes, and small enigmatic genomes across a large radiation of phyla.</title>
        <authorList>
            <person name="Brown C.T."/>
            <person name="Hug L.A."/>
            <person name="Thomas B.C."/>
            <person name="Sharon I."/>
            <person name="Castelle C.J."/>
            <person name="Singh A."/>
            <person name="Wilkins M.J."/>
            <person name="Williams K.H."/>
            <person name="Banfield J.F."/>
        </authorList>
    </citation>
    <scope>NUCLEOTIDE SEQUENCE [LARGE SCALE GENOMIC DNA]</scope>
</reference>
<feature type="transmembrane region" description="Helical" evidence="8">
    <location>
        <begin position="17"/>
        <end position="36"/>
    </location>
</feature>
<keyword evidence="6 8" id="KW-1133">Transmembrane helix</keyword>
<dbReference type="GO" id="GO:0005886">
    <property type="term" value="C:plasma membrane"/>
    <property type="evidence" value="ECO:0007669"/>
    <property type="project" value="UniProtKB-SubCell"/>
</dbReference>
<proteinExistence type="predicted"/>
<evidence type="ECO:0000256" key="6">
    <source>
        <dbReference type="ARBA" id="ARBA00022989"/>
    </source>
</evidence>
<feature type="transmembrane region" description="Helical" evidence="8">
    <location>
        <begin position="361"/>
        <end position="379"/>
    </location>
</feature>
<keyword evidence="5 8" id="KW-0812">Transmembrane</keyword>
<feature type="transmembrane region" description="Helical" evidence="8">
    <location>
        <begin position="92"/>
        <end position="112"/>
    </location>
</feature>
<sequence>MNFAKKAWLKIKGNPDIVFYIFMGLYFVLMLVLAYFRDMVNDEALYYRETWLMSEVLRNGEWVGNYGVGLHGFLFKLPPALLFLLTGPSIDIVTVYNILLGMVTGFIFFKLLKSTFKNSWFATFATIFMMTSFHFLLAMPTYLRDIPSLLMIVVFLYGVVQKWNKGWMSLVFLLLLDSKEYVFLIFVIFYVLWLLISSKETKFFAKIWDVFKTSVIVFFPSLVWVVLMFTTGLIPVNMFLASIFGLVDGDLTYTLKHFSTDFNSENLVEGGSSVSLLNGSGKLIEIYNFVMAYLGKVLYPRSFSFLSVPKVVIFPVVFASVLLVWKYIKAKKKEFSIFVFSALLILVWLLFYIIRTSHGRYLLPILPFIGIILVYIFFFSDFSNKQKNGLLIGTGIFVLLGFIFESSYILPKIIIEIFLLIVLILALLKPKLKLLKGIFISILSLFSLGIALLFSYTQGQINGYITWGKNTEVEETSKILPDKQKYWGNDFANQDLIAVVKQELYFSSEEKWNLKEYFPKDRLLKTYEEDYSYYFLPSYEPEISSEDWDVFKRNVYKENIEKVVVFYSTVENQEFWGQLFLSNFQTFDWLELEKEVQLKNKIVYIFDVKD</sequence>
<evidence type="ECO:0000313" key="10">
    <source>
        <dbReference type="Proteomes" id="UP000034816"/>
    </source>
</evidence>
<evidence type="ECO:0000256" key="4">
    <source>
        <dbReference type="ARBA" id="ARBA00022679"/>
    </source>
</evidence>
<name>A0A0G0BZ59_9BACT</name>
<feature type="transmembrane region" description="Helical" evidence="8">
    <location>
        <begin position="388"/>
        <end position="404"/>
    </location>
</feature>
<dbReference type="PANTHER" id="PTHR33908">
    <property type="entry name" value="MANNOSYLTRANSFERASE YKCB-RELATED"/>
    <property type="match status" value="1"/>
</dbReference>
<feature type="transmembrane region" description="Helical" evidence="8">
    <location>
        <begin position="217"/>
        <end position="247"/>
    </location>
</feature>
<evidence type="ECO:0000256" key="3">
    <source>
        <dbReference type="ARBA" id="ARBA00022676"/>
    </source>
</evidence>
<feature type="transmembrane region" description="Helical" evidence="8">
    <location>
        <begin position="63"/>
        <end position="85"/>
    </location>
</feature>
<keyword evidence="2" id="KW-1003">Cell membrane</keyword>
<protein>
    <recommendedName>
        <fullName evidence="11">Glycosyltransferase RgtA/B/C/D-like domain-containing protein</fullName>
    </recommendedName>
</protein>